<name>A0A1I3GJW5_9PLAN</name>
<dbReference type="RefSeq" id="WP_092049798.1">
    <property type="nucleotide sequence ID" value="NZ_FOQD01000007.1"/>
</dbReference>
<dbReference type="Pfam" id="PF26343">
    <property type="entry name" value="VapC50_C"/>
    <property type="match status" value="1"/>
</dbReference>
<protein>
    <recommendedName>
        <fullName evidence="1">VapC50 C-terminal domain-containing protein</fullName>
    </recommendedName>
</protein>
<dbReference type="Proteomes" id="UP000199518">
    <property type="component" value="Unassembled WGS sequence"/>
</dbReference>
<evidence type="ECO:0000313" key="2">
    <source>
        <dbReference type="EMBL" id="SFI23754.1"/>
    </source>
</evidence>
<feature type="domain" description="VapC50 C-terminal" evidence="1">
    <location>
        <begin position="17"/>
        <end position="60"/>
    </location>
</feature>
<accession>A0A1I3GJW5</accession>
<proteinExistence type="predicted"/>
<gene>
    <name evidence="2" type="ORF">SAMN05421753_10727</name>
</gene>
<keyword evidence="3" id="KW-1185">Reference proteome</keyword>
<dbReference type="InterPro" id="IPR058652">
    <property type="entry name" value="VapC50_C"/>
</dbReference>
<dbReference type="EMBL" id="FOQD01000007">
    <property type="protein sequence ID" value="SFI23754.1"/>
    <property type="molecule type" value="Genomic_DNA"/>
</dbReference>
<reference evidence="3" key="1">
    <citation type="submission" date="2016-10" db="EMBL/GenBank/DDBJ databases">
        <authorList>
            <person name="Varghese N."/>
            <person name="Submissions S."/>
        </authorList>
    </citation>
    <scope>NUCLEOTIDE SEQUENCE [LARGE SCALE GENOMIC DNA]</scope>
    <source>
        <strain evidence="3">DSM 26348</strain>
    </source>
</reference>
<sequence length="65" mass="7383">MDLAFLVFIFPQARIAAPALVLVTVKRQRESLHNPTKTAEELLETFEKQGLTKFVARLRPFATLV</sequence>
<organism evidence="2 3">
    <name type="scientific">Planctomicrobium piriforme</name>
    <dbReference type="NCBI Taxonomy" id="1576369"/>
    <lineage>
        <taxon>Bacteria</taxon>
        <taxon>Pseudomonadati</taxon>
        <taxon>Planctomycetota</taxon>
        <taxon>Planctomycetia</taxon>
        <taxon>Planctomycetales</taxon>
        <taxon>Planctomycetaceae</taxon>
        <taxon>Planctomicrobium</taxon>
    </lineage>
</organism>
<dbReference type="AlphaFoldDB" id="A0A1I3GJW5"/>
<evidence type="ECO:0000259" key="1">
    <source>
        <dbReference type="Pfam" id="PF26343"/>
    </source>
</evidence>
<dbReference type="STRING" id="1576369.SAMN05421753_10727"/>
<evidence type="ECO:0000313" key="3">
    <source>
        <dbReference type="Proteomes" id="UP000199518"/>
    </source>
</evidence>